<feature type="compositionally biased region" description="Polar residues" evidence="6">
    <location>
        <begin position="50"/>
        <end position="62"/>
    </location>
</feature>
<dbReference type="InterPro" id="IPR014015">
    <property type="entry name" value="Helicase_SF3_DNA-vir"/>
</dbReference>
<feature type="domain" description="SF3 helicase" evidence="7">
    <location>
        <begin position="441"/>
        <end position="588"/>
    </location>
</feature>
<protein>
    <submittedName>
        <fullName evidence="8">Nonstructural protein</fullName>
    </submittedName>
</protein>
<dbReference type="Pfam" id="PF01057">
    <property type="entry name" value="Parvo_NS1"/>
    <property type="match status" value="1"/>
</dbReference>
<evidence type="ECO:0000256" key="2">
    <source>
        <dbReference type="ARBA" id="ARBA00022562"/>
    </source>
</evidence>
<organism evidence="8">
    <name type="scientific">Army ant associated chapparvovirus 21</name>
    <dbReference type="NCBI Taxonomy" id="3003985"/>
    <lineage>
        <taxon>Viruses</taxon>
        <taxon>Monodnaviria</taxon>
        <taxon>Shotokuvirae</taxon>
        <taxon>Cossaviricota</taxon>
        <taxon>Quintoviricetes</taxon>
        <taxon>Piccovirales</taxon>
        <taxon>Parvoviridae</taxon>
        <taxon>Parvovirinae</taxon>
    </lineage>
</organism>
<dbReference type="PROSITE" id="PS51206">
    <property type="entry name" value="SF3_HELICASE_1"/>
    <property type="match status" value="1"/>
</dbReference>
<feature type="region of interest" description="Disordered" evidence="6">
    <location>
        <begin position="1"/>
        <end position="23"/>
    </location>
</feature>
<evidence type="ECO:0000259" key="7">
    <source>
        <dbReference type="PROSITE" id="PS51206"/>
    </source>
</evidence>
<feature type="compositionally biased region" description="Polar residues" evidence="6">
    <location>
        <begin position="616"/>
        <end position="628"/>
    </location>
</feature>
<proteinExistence type="predicted"/>
<dbReference type="InterPro" id="IPR001257">
    <property type="entry name" value="Parvovirus_NS1_helicase"/>
</dbReference>
<name>A0A9Y1HUA2_9VIRU</name>
<dbReference type="Gene3D" id="3.40.50.300">
    <property type="entry name" value="P-loop containing nucleotide triphosphate hydrolases"/>
    <property type="match status" value="1"/>
</dbReference>
<feature type="region of interest" description="Disordered" evidence="6">
    <location>
        <begin position="44"/>
        <end position="64"/>
    </location>
</feature>
<comment type="subcellular location">
    <subcellularLocation>
        <location evidence="1">Host nucleus</location>
    </subcellularLocation>
</comment>
<keyword evidence="3" id="KW-0235">DNA replication</keyword>
<evidence type="ECO:0000256" key="6">
    <source>
        <dbReference type="SAM" id="MobiDB-lite"/>
    </source>
</evidence>
<dbReference type="GO" id="GO:0006260">
    <property type="term" value="P:DNA replication"/>
    <property type="evidence" value="ECO:0007669"/>
    <property type="project" value="UniProtKB-KW"/>
</dbReference>
<sequence length="661" mass="75590">MAPTKKPRTDGGPEGRRTVVSRGGLRYHHRQYWAIRRRLEREGKWDSTRNPDNVPTRPSSPIYQHFDDIPEDIELEAAAAADEVEGKLQLMNNNVQSGDLSPKNSAMSLKCIEREIPETDPITSGSDLESESKRDGEISSGYFSIFHERRNVFSEIKQAEGSYRGHKVTGNSGNGGRPSGVHCPEDYVRDNMLVIWKDGCYRWGSLKDTLTIKPLLTLQEYFQSYNSVCVVIKCLPDQFENVDTSLMYDTLRAKIYDPFVLISERSSEGVLHWHMLWLTSKRTDNAKRLLQKHLEPINKHFSISCQQTKSFKHILRYILKEPITLGVAHSDHLEAYCFALCSEDIVYTPRAPDTTDNKMITAILNVMKTQHVYTTEELMNVSPEVMVQYLHKSNLESIIHNCKTFLLKPSDTNLLLERLTFNVTVDNFFTLYAYLMYQMIDPIEFMLDFFNIFCKFPDKKNVLVLQGESNTGKTTFIRPLLELVSFGEVVSGGQFMFQNCINKELLIWEEPLIGSDFIEMCKRVFEGMTTQVPVKFKAPQTLYRTPLLITTNKDLWYYSDGDEAALRNRIVLYKFVNDANGFSKLSPSWWRSTFECYSKDCGELSLYVTGSHKSRSASPESPRSTRGGQRSRDSEQLLTNCSCGNELSEPVDIGAAQCTSR</sequence>
<evidence type="ECO:0000256" key="1">
    <source>
        <dbReference type="ARBA" id="ARBA00004147"/>
    </source>
</evidence>
<reference evidence="8" key="1">
    <citation type="submission" date="2022-11" db="EMBL/GenBank/DDBJ databases">
        <title>African army ants at the forefront of virome surveillance in deep tropical forests.</title>
        <authorList>
            <person name="Fritz M."/>
            <person name="Reggiardo B."/>
            <person name="Filloux D."/>
            <person name="Claude L."/>
            <person name="Fernandez E."/>
            <person name="Mahe F."/>
            <person name="Kraberger S."/>
            <person name="Custer J.M."/>
            <person name="Becquart P."/>
            <person name="Mebaley T.N."/>
            <person name="Kombila L."/>
            <person name="Lenguiya H."/>
            <person name="Boundenga L."/>
            <person name="Mombo I.M."/>
            <person name="Maganga G.D."/>
            <person name="Niama F.R."/>
            <person name="Koumba J.-S."/>
            <person name="Ogliastro M."/>
            <person name="Yvon M."/>
            <person name="Martin D.P."/>
            <person name="Blanc S."/>
            <person name="Varsani A."/>
            <person name="Leroy E."/>
            <person name="Roumagnac P."/>
        </authorList>
    </citation>
    <scope>NUCLEOTIDE SEQUENCE</scope>
    <source>
        <strain evidence="8">MGN-3_H04</strain>
    </source>
</reference>
<evidence type="ECO:0000256" key="3">
    <source>
        <dbReference type="ARBA" id="ARBA00022705"/>
    </source>
</evidence>
<dbReference type="GO" id="GO:0005524">
    <property type="term" value="F:ATP binding"/>
    <property type="evidence" value="ECO:0007669"/>
    <property type="project" value="UniProtKB-KW"/>
</dbReference>
<dbReference type="InterPro" id="IPR027417">
    <property type="entry name" value="P-loop_NTPase"/>
</dbReference>
<dbReference type="GO" id="GO:0042025">
    <property type="term" value="C:host cell nucleus"/>
    <property type="evidence" value="ECO:0007669"/>
    <property type="project" value="UniProtKB-SubCell"/>
</dbReference>
<keyword evidence="5" id="KW-0067">ATP-binding</keyword>
<dbReference type="EMBL" id="OP883980">
    <property type="protein sequence ID" value="WAX26070.1"/>
    <property type="molecule type" value="Genomic_DNA"/>
</dbReference>
<feature type="compositionally biased region" description="Basic and acidic residues" evidence="6">
    <location>
        <begin position="7"/>
        <end position="17"/>
    </location>
</feature>
<feature type="region of interest" description="Disordered" evidence="6">
    <location>
        <begin position="612"/>
        <end position="636"/>
    </location>
</feature>
<evidence type="ECO:0000313" key="8">
    <source>
        <dbReference type="EMBL" id="WAX26070.1"/>
    </source>
</evidence>
<keyword evidence="4" id="KW-0547">Nucleotide-binding</keyword>
<dbReference type="SUPFAM" id="SSF52540">
    <property type="entry name" value="P-loop containing nucleoside triphosphate hydrolases"/>
    <property type="match status" value="1"/>
</dbReference>
<evidence type="ECO:0000256" key="5">
    <source>
        <dbReference type="ARBA" id="ARBA00022840"/>
    </source>
</evidence>
<accession>A0A9Y1HUA2</accession>
<keyword evidence="2" id="KW-1048">Host nucleus</keyword>
<evidence type="ECO:0000256" key="4">
    <source>
        <dbReference type="ARBA" id="ARBA00022741"/>
    </source>
</evidence>
<dbReference type="GO" id="GO:0019079">
    <property type="term" value="P:viral genome replication"/>
    <property type="evidence" value="ECO:0007669"/>
    <property type="project" value="InterPro"/>
</dbReference>